<dbReference type="PATRIC" id="fig|369723.5.peg.3132"/>
<accession>A4XDQ7</accession>
<gene>
    <name evidence="2" type="ordered locus">Strop_3043</name>
</gene>
<keyword evidence="3" id="KW-1185">Reference proteome</keyword>
<feature type="compositionally biased region" description="Acidic residues" evidence="1">
    <location>
        <begin position="45"/>
        <end position="56"/>
    </location>
</feature>
<dbReference type="STRING" id="369723.Strop_3043"/>
<reference evidence="3" key="1">
    <citation type="journal article" date="2007" name="Proc. Natl. Acad. Sci. U.S.A.">
        <title>Genome sequencing reveals complex secondary metabolome in the marine actinomycete Salinispora tropica.</title>
        <authorList>
            <person name="Udwary D.W."/>
            <person name="Zeigler L."/>
            <person name="Asolkar R.N."/>
            <person name="Singan V."/>
            <person name="Lapidus A."/>
            <person name="Fenical W."/>
            <person name="Jensen P.R."/>
            <person name="Moore B.S."/>
        </authorList>
    </citation>
    <scope>NUCLEOTIDE SEQUENCE [LARGE SCALE GENOMIC DNA]</scope>
    <source>
        <strain evidence="3">ATCC BAA-916 / DSM 44818 / CNB-440</strain>
    </source>
</reference>
<evidence type="ECO:0000313" key="2">
    <source>
        <dbReference type="EMBL" id="ABP55480.1"/>
    </source>
</evidence>
<dbReference type="HOGENOM" id="CLU_2556317_0_0_11"/>
<dbReference type="AlphaFoldDB" id="A4XDQ7"/>
<feature type="compositionally biased region" description="Polar residues" evidence="1">
    <location>
        <begin position="26"/>
        <end position="35"/>
    </location>
</feature>
<feature type="region of interest" description="Disordered" evidence="1">
    <location>
        <begin position="1"/>
        <end position="56"/>
    </location>
</feature>
<dbReference type="KEGG" id="stp:Strop_3043"/>
<sequence length="82" mass="8560">MVDNDRSAAPAEVADDTAGNPPLPSDASTAASVDSQPAGAQPTDPDVEGLDDLDNVDFDLDEVENKIAPLALASNEAIQWRR</sequence>
<dbReference type="Proteomes" id="UP000000235">
    <property type="component" value="Chromosome"/>
</dbReference>
<organism evidence="2 3">
    <name type="scientific">Salinispora tropica (strain ATCC BAA-916 / DSM 44818 / JCM 13857 / NBRC 105044 / CNB-440)</name>
    <dbReference type="NCBI Taxonomy" id="369723"/>
    <lineage>
        <taxon>Bacteria</taxon>
        <taxon>Bacillati</taxon>
        <taxon>Actinomycetota</taxon>
        <taxon>Actinomycetes</taxon>
        <taxon>Micromonosporales</taxon>
        <taxon>Micromonosporaceae</taxon>
        <taxon>Salinispora</taxon>
    </lineage>
</organism>
<protein>
    <submittedName>
        <fullName evidence="2">Uncharacterized protein</fullName>
    </submittedName>
</protein>
<evidence type="ECO:0000256" key="1">
    <source>
        <dbReference type="SAM" id="MobiDB-lite"/>
    </source>
</evidence>
<dbReference type="NCBIfam" id="NF033737">
    <property type="entry name" value="Amm_Lyn_leader"/>
    <property type="match status" value="1"/>
</dbReference>
<name>A4XDQ7_SALTO</name>
<proteinExistence type="predicted"/>
<evidence type="ECO:0000313" key="3">
    <source>
        <dbReference type="Proteomes" id="UP000000235"/>
    </source>
</evidence>
<dbReference type="EMBL" id="CP000667">
    <property type="protein sequence ID" value="ABP55480.1"/>
    <property type="molecule type" value="Genomic_DNA"/>
</dbReference>